<evidence type="ECO:0000256" key="8">
    <source>
        <dbReference type="ARBA" id="ARBA00022840"/>
    </source>
</evidence>
<dbReference type="Gene3D" id="1.10.510.10">
    <property type="entry name" value="Transferase(Phosphotransferase) domain 1"/>
    <property type="match status" value="1"/>
</dbReference>
<keyword evidence="17" id="KW-1185">Reference proteome</keyword>
<evidence type="ECO:0000256" key="9">
    <source>
        <dbReference type="ARBA" id="ARBA00022989"/>
    </source>
</evidence>
<dbReference type="SMART" id="SM00220">
    <property type="entry name" value="S_TKc"/>
    <property type="match status" value="1"/>
</dbReference>
<keyword evidence="11" id="KW-0325">Glycoprotein</keyword>
<feature type="binding site" evidence="12">
    <location>
        <position position="359"/>
    </location>
    <ligand>
        <name>ATP</name>
        <dbReference type="ChEBI" id="CHEBI:30616"/>
    </ligand>
</feature>
<reference evidence="16" key="3">
    <citation type="submission" date="2015-04" db="UniProtKB">
        <authorList>
            <consortium name="EnsemblPlants"/>
        </authorList>
    </citation>
    <scope>IDENTIFICATION</scope>
    <source>
        <strain evidence="16">cv. Jemalong A17</strain>
    </source>
</reference>
<name>G7KJJ9_MEDTR</name>
<dbReference type="Gene3D" id="3.30.200.20">
    <property type="entry name" value="Phosphorylase Kinase, domain 1"/>
    <property type="match status" value="1"/>
</dbReference>
<dbReference type="OMA" id="NIMINHI"/>
<keyword evidence="10 13" id="KW-0472">Membrane</keyword>
<evidence type="ECO:0000256" key="10">
    <source>
        <dbReference type="ARBA" id="ARBA00023136"/>
    </source>
</evidence>
<dbReference type="InterPro" id="IPR032872">
    <property type="entry name" value="WAK_assoc_C"/>
</dbReference>
<dbReference type="AlphaFoldDB" id="G7KJJ9"/>
<keyword evidence="3" id="KW-0808">Transferase</keyword>
<keyword evidence="6 12" id="KW-0547">Nucleotide-binding</keyword>
<gene>
    <name evidence="15" type="ordered locus">MTR_6g044740</name>
</gene>
<evidence type="ECO:0000256" key="6">
    <source>
        <dbReference type="ARBA" id="ARBA00022741"/>
    </source>
</evidence>
<feature type="transmembrane region" description="Helical" evidence="13">
    <location>
        <begin position="12"/>
        <end position="39"/>
    </location>
</feature>
<dbReference type="PaxDb" id="3880-AES75432"/>
<proteinExistence type="predicted"/>
<dbReference type="SUPFAM" id="SSF56112">
    <property type="entry name" value="Protein kinase-like (PK-like)"/>
    <property type="match status" value="1"/>
</dbReference>
<dbReference type="InterPro" id="IPR011009">
    <property type="entry name" value="Kinase-like_dom_sf"/>
</dbReference>
<evidence type="ECO:0000256" key="11">
    <source>
        <dbReference type="ARBA" id="ARBA00023180"/>
    </source>
</evidence>
<keyword evidence="8 12" id="KW-0067">ATP-binding</keyword>
<dbReference type="PROSITE" id="PS00108">
    <property type="entry name" value="PROTEIN_KINASE_ST"/>
    <property type="match status" value="1"/>
</dbReference>
<feature type="domain" description="Protein kinase" evidence="14">
    <location>
        <begin position="331"/>
        <end position="607"/>
    </location>
</feature>
<evidence type="ECO:0000256" key="7">
    <source>
        <dbReference type="ARBA" id="ARBA00022777"/>
    </source>
</evidence>
<dbReference type="eggNOG" id="KOG1187">
    <property type="taxonomic scope" value="Eukaryota"/>
</dbReference>
<dbReference type="PROSITE" id="PS50011">
    <property type="entry name" value="PROTEIN_KINASE_DOM"/>
    <property type="match status" value="1"/>
</dbReference>
<evidence type="ECO:0000256" key="3">
    <source>
        <dbReference type="ARBA" id="ARBA00022679"/>
    </source>
</evidence>
<dbReference type="Pfam" id="PF00069">
    <property type="entry name" value="Pkinase"/>
    <property type="match status" value="1"/>
</dbReference>
<keyword evidence="9 13" id="KW-1133">Transmembrane helix</keyword>
<keyword evidence="7 15" id="KW-0418">Kinase</keyword>
<organism evidence="15 17">
    <name type="scientific">Medicago truncatula</name>
    <name type="common">Barrel medic</name>
    <name type="synonym">Medicago tribuloides</name>
    <dbReference type="NCBI Taxonomy" id="3880"/>
    <lineage>
        <taxon>Eukaryota</taxon>
        <taxon>Viridiplantae</taxon>
        <taxon>Streptophyta</taxon>
        <taxon>Embryophyta</taxon>
        <taxon>Tracheophyta</taxon>
        <taxon>Spermatophyta</taxon>
        <taxon>Magnoliopsida</taxon>
        <taxon>eudicotyledons</taxon>
        <taxon>Gunneridae</taxon>
        <taxon>Pentapetalae</taxon>
        <taxon>rosids</taxon>
        <taxon>fabids</taxon>
        <taxon>Fabales</taxon>
        <taxon>Fabaceae</taxon>
        <taxon>Papilionoideae</taxon>
        <taxon>50 kb inversion clade</taxon>
        <taxon>NPAAA clade</taxon>
        <taxon>Hologalegina</taxon>
        <taxon>IRL clade</taxon>
        <taxon>Trifolieae</taxon>
        <taxon>Medicago</taxon>
    </lineage>
</organism>
<accession>G7KJJ9</accession>
<evidence type="ECO:0000256" key="5">
    <source>
        <dbReference type="ARBA" id="ARBA00022729"/>
    </source>
</evidence>
<dbReference type="InterPro" id="IPR017441">
    <property type="entry name" value="Protein_kinase_ATP_BS"/>
</dbReference>
<dbReference type="HOGENOM" id="CLU_000288_115_3_1"/>
<dbReference type="EnsemblPlants" id="AES75432">
    <property type="protein sequence ID" value="AES75432"/>
    <property type="gene ID" value="MTR_6g044740"/>
</dbReference>
<dbReference type="PROSITE" id="PS00107">
    <property type="entry name" value="PROTEIN_KINASE_ATP"/>
    <property type="match status" value="1"/>
</dbReference>
<reference evidence="15 17" key="1">
    <citation type="journal article" date="2011" name="Nature">
        <title>The Medicago genome provides insight into the evolution of rhizobial symbioses.</title>
        <authorList>
            <person name="Young N.D."/>
            <person name="Debelle F."/>
            <person name="Oldroyd G.E."/>
            <person name="Geurts R."/>
            <person name="Cannon S.B."/>
            <person name="Udvardi M.K."/>
            <person name="Benedito V.A."/>
            <person name="Mayer K.F."/>
            <person name="Gouzy J."/>
            <person name="Schoof H."/>
            <person name="Van de Peer Y."/>
            <person name="Proost S."/>
            <person name="Cook D.R."/>
            <person name="Meyers B.C."/>
            <person name="Spannagl M."/>
            <person name="Cheung F."/>
            <person name="De Mita S."/>
            <person name="Krishnakumar V."/>
            <person name="Gundlach H."/>
            <person name="Zhou S."/>
            <person name="Mudge J."/>
            <person name="Bharti A.K."/>
            <person name="Murray J.D."/>
            <person name="Naoumkina M.A."/>
            <person name="Rosen B."/>
            <person name="Silverstein K.A."/>
            <person name="Tang H."/>
            <person name="Rombauts S."/>
            <person name="Zhao P.X."/>
            <person name="Zhou P."/>
            <person name="Barbe V."/>
            <person name="Bardou P."/>
            <person name="Bechner M."/>
            <person name="Bellec A."/>
            <person name="Berger A."/>
            <person name="Berges H."/>
            <person name="Bidwell S."/>
            <person name="Bisseling T."/>
            <person name="Choisne N."/>
            <person name="Couloux A."/>
            <person name="Denny R."/>
            <person name="Deshpande S."/>
            <person name="Dai X."/>
            <person name="Doyle J.J."/>
            <person name="Dudez A.M."/>
            <person name="Farmer A.D."/>
            <person name="Fouteau S."/>
            <person name="Franken C."/>
            <person name="Gibelin C."/>
            <person name="Gish J."/>
            <person name="Goldstein S."/>
            <person name="Gonzalez A.J."/>
            <person name="Green P.J."/>
            <person name="Hallab A."/>
            <person name="Hartog M."/>
            <person name="Hua A."/>
            <person name="Humphray S.J."/>
            <person name="Jeong D.H."/>
            <person name="Jing Y."/>
            <person name="Jocker A."/>
            <person name="Kenton S.M."/>
            <person name="Kim D.J."/>
            <person name="Klee K."/>
            <person name="Lai H."/>
            <person name="Lang C."/>
            <person name="Lin S."/>
            <person name="Macmil S.L."/>
            <person name="Magdelenat G."/>
            <person name="Matthews L."/>
            <person name="McCorrison J."/>
            <person name="Monaghan E.L."/>
            <person name="Mun J.H."/>
            <person name="Najar F.Z."/>
            <person name="Nicholson C."/>
            <person name="Noirot C."/>
            <person name="O'Bleness M."/>
            <person name="Paule C.R."/>
            <person name="Poulain J."/>
            <person name="Prion F."/>
            <person name="Qin B."/>
            <person name="Qu C."/>
            <person name="Retzel E.F."/>
            <person name="Riddle C."/>
            <person name="Sallet E."/>
            <person name="Samain S."/>
            <person name="Samson N."/>
            <person name="Sanders I."/>
            <person name="Saurat O."/>
            <person name="Scarpelli C."/>
            <person name="Schiex T."/>
            <person name="Segurens B."/>
            <person name="Severin A.J."/>
            <person name="Sherrier D.J."/>
            <person name="Shi R."/>
            <person name="Sims S."/>
            <person name="Singer S.R."/>
            <person name="Sinharoy S."/>
            <person name="Sterck L."/>
            <person name="Viollet A."/>
            <person name="Wang B.B."/>
            <person name="Wang K."/>
            <person name="Wang M."/>
            <person name="Wang X."/>
            <person name="Warfsmann J."/>
            <person name="Weissenbach J."/>
            <person name="White D.D."/>
            <person name="White J.D."/>
            <person name="Wiley G.B."/>
            <person name="Wincker P."/>
            <person name="Xing Y."/>
            <person name="Yang L."/>
            <person name="Yao Z."/>
            <person name="Ying F."/>
            <person name="Zhai J."/>
            <person name="Zhou L."/>
            <person name="Zuber A."/>
            <person name="Denarie J."/>
            <person name="Dixon R.A."/>
            <person name="May G.D."/>
            <person name="Schwartz D.C."/>
            <person name="Rogers J."/>
            <person name="Quetier F."/>
            <person name="Town C.D."/>
            <person name="Roe B.A."/>
        </authorList>
    </citation>
    <scope>NUCLEOTIDE SEQUENCE [LARGE SCALE GENOMIC DNA]</scope>
    <source>
        <strain evidence="15">A17</strain>
        <strain evidence="16 17">cv. Jemalong A17</strain>
    </source>
</reference>
<dbReference type="InterPro" id="IPR008271">
    <property type="entry name" value="Ser/Thr_kinase_AS"/>
</dbReference>
<keyword evidence="4 13" id="KW-0812">Transmembrane</keyword>
<dbReference type="PANTHER" id="PTHR46008">
    <property type="entry name" value="LEAF RUST 10 DISEASE-RESISTANCE LOCUS RECEPTOR-LIKE PROTEIN KINASE-LIKE 1.4"/>
    <property type="match status" value="1"/>
</dbReference>
<evidence type="ECO:0000256" key="4">
    <source>
        <dbReference type="ARBA" id="ARBA00022692"/>
    </source>
</evidence>
<keyword evidence="2" id="KW-0723">Serine/threonine-protein kinase</keyword>
<evidence type="ECO:0000313" key="15">
    <source>
        <dbReference type="EMBL" id="AES75432.1"/>
    </source>
</evidence>
<evidence type="ECO:0000256" key="2">
    <source>
        <dbReference type="ARBA" id="ARBA00022527"/>
    </source>
</evidence>
<dbReference type="Pfam" id="PF14380">
    <property type="entry name" value="WAK_assoc"/>
    <property type="match status" value="1"/>
</dbReference>
<dbReference type="GO" id="GO:0005886">
    <property type="term" value="C:plasma membrane"/>
    <property type="evidence" value="ECO:0007669"/>
    <property type="project" value="UniProtKB-ARBA"/>
</dbReference>
<dbReference type="FunFam" id="1.10.510.10:FF:000161">
    <property type="entry name" value="Wall-associated receptor kinase-like 20"/>
    <property type="match status" value="1"/>
</dbReference>
<evidence type="ECO:0000313" key="17">
    <source>
        <dbReference type="Proteomes" id="UP000002051"/>
    </source>
</evidence>
<dbReference type="GO" id="GO:0004674">
    <property type="term" value="F:protein serine/threonine kinase activity"/>
    <property type="evidence" value="ECO:0007669"/>
    <property type="project" value="UniProtKB-KW"/>
</dbReference>
<dbReference type="InterPro" id="IPR000719">
    <property type="entry name" value="Prot_kinase_dom"/>
</dbReference>
<dbReference type="STRING" id="3880.G7KJJ9"/>
<comment type="subcellular location">
    <subcellularLocation>
        <location evidence="1">Membrane</location>
        <topology evidence="1">Single-pass membrane protein</topology>
    </subcellularLocation>
</comment>
<dbReference type="Proteomes" id="UP000002051">
    <property type="component" value="Chromosome 6"/>
</dbReference>
<reference evidence="15 17" key="2">
    <citation type="journal article" date="2014" name="BMC Genomics">
        <title>An improved genome release (version Mt4.0) for the model legume Medicago truncatula.</title>
        <authorList>
            <person name="Tang H."/>
            <person name="Krishnakumar V."/>
            <person name="Bidwell S."/>
            <person name="Rosen B."/>
            <person name="Chan A."/>
            <person name="Zhou S."/>
            <person name="Gentzbittel L."/>
            <person name="Childs K.L."/>
            <person name="Yandell M."/>
            <person name="Gundlach H."/>
            <person name="Mayer K.F."/>
            <person name="Schwartz D.C."/>
            <person name="Town C.D."/>
        </authorList>
    </citation>
    <scope>GENOME REANNOTATION</scope>
    <source>
        <strain evidence="16 17">cv. Jemalong A17</strain>
    </source>
</reference>
<dbReference type="PANTHER" id="PTHR46008:SF2">
    <property type="entry name" value="LEAF RUST 10 DISEASE-RESISTANCE LOCUS RECEPTOR-LIKE PROTEIN KINASE-LIKE 1.4"/>
    <property type="match status" value="1"/>
</dbReference>
<dbReference type="GO" id="GO:0005524">
    <property type="term" value="F:ATP binding"/>
    <property type="evidence" value="ECO:0007669"/>
    <property type="project" value="UniProtKB-UniRule"/>
</dbReference>
<evidence type="ECO:0000259" key="14">
    <source>
        <dbReference type="PROSITE" id="PS50011"/>
    </source>
</evidence>
<evidence type="ECO:0000256" key="13">
    <source>
        <dbReference type="SAM" id="Phobius"/>
    </source>
</evidence>
<evidence type="ECO:0000313" key="16">
    <source>
        <dbReference type="EnsemblPlants" id="AES75432"/>
    </source>
</evidence>
<sequence length="652" mass="73453">MINRTASKSKLLFFFVLNIMINHIPIMLIITHISFFILVTTSNSQQPPQSFYNYSSCKDIKNSYNCGNISNISYPFWGQSRPLYCGARNPFYLNCDLDQNLCSPQFHDTYLSPPLFKYPPSVNHTITIYYNCTSKSSTVSQYLAKNSICGSHSPSLSHVGDEDKLFEEDPSLKCQKHIKVPIGAYSPLEMDYFEGGKLKRVLNEGFEVKYNVNEECLRCLGSEGGDCLIDSIDKHVELCYHDDLTDASIASPTVLSSDDKSVVSSVLGSFAVVNAIYIFYRHRKNKSFANSNVNSRSFASDFFSKDLERGSQNIGVQHFTYSELEEATNYFDPSKGLGKGGFGTVYFGKLHDGRSVAVKRLYMKNYKRVLEQFMNEVHILARLVHRNLVSLYGCTSRHSRVLILAYEYVSNGTVANHLNGNQAKHGKLSWHIRMNIAVETASALKYLHVSDIIHRDIKTNNILLDTHFHVKVADFGLSRLFPIDHSHVSTAPQGTPGYLDPEYYAHSHLTHKSDVYSFGVVMIELISSLPAVDMTRPRDDINLSTMAMNKIQNQALHELVDPSLGFDTDLKVNEMINAVAELAFRCLQISKDMRPRMDEVFKTLQDIQGAGANESQCEAANISNSHDDIVLCNYDPRPLSPDPNDVKYSTKC</sequence>
<protein>
    <submittedName>
        <fullName evidence="15">Wall-associated kinase-like protein</fullName>
    </submittedName>
</protein>
<dbReference type="EMBL" id="CM001222">
    <property type="protein sequence ID" value="AES75432.1"/>
    <property type="molecule type" value="Genomic_DNA"/>
</dbReference>
<keyword evidence="5" id="KW-0732">Signal</keyword>
<evidence type="ECO:0000256" key="1">
    <source>
        <dbReference type="ARBA" id="ARBA00004167"/>
    </source>
</evidence>
<evidence type="ECO:0000256" key="12">
    <source>
        <dbReference type="PROSITE-ProRule" id="PRU10141"/>
    </source>
</evidence>